<reference evidence="2" key="1">
    <citation type="submission" date="2019-08" db="EMBL/GenBank/DDBJ databases">
        <authorList>
            <person name="Kucharzyk K."/>
            <person name="Murdoch R.W."/>
            <person name="Higgins S."/>
            <person name="Loffler F."/>
        </authorList>
    </citation>
    <scope>NUCLEOTIDE SEQUENCE</scope>
</reference>
<dbReference type="InterPro" id="IPR003607">
    <property type="entry name" value="HD/PDEase_dom"/>
</dbReference>
<comment type="caution">
    <text evidence="2">The sequence shown here is derived from an EMBL/GenBank/DDBJ whole genome shotgun (WGS) entry which is preliminary data.</text>
</comment>
<sequence length="194" mass="22236">MDEGNFLALLFRMKNIKRWGLMYNTRSENLAEHSLECAFVAHALAVIGNTRFSKQYDPEKIATSAMFHDVSEIITGDLPTPVKYFNDDIKTAYKKIEKTAESSMLSLLDDLSRPYYLALTNPGAEEHIIIKAADKLCAYIKCRLELSRGNPEFESAAQYIRKNIDTMDCCELQYFMDHYFDSFIKSIDELSVSL</sequence>
<accession>A0A645D4R3</accession>
<feature type="domain" description="HD/PDEase" evidence="1">
    <location>
        <begin position="26"/>
        <end position="148"/>
    </location>
</feature>
<protein>
    <submittedName>
        <fullName evidence="2">5'-deoxynucleotidase YfbR</fullName>
        <ecNumber evidence="2">3.1.3.89</ecNumber>
    </submittedName>
</protein>
<evidence type="ECO:0000313" key="2">
    <source>
        <dbReference type="EMBL" id="MPM84201.1"/>
    </source>
</evidence>
<keyword evidence="2" id="KW-0378">Hydrolase</keyword>
<dbReference type="SUPFAM" id="SSF109604">
    <property type="entry name" value="HD-domain/PDEase-like"/>
    <property type="match status" value="1"/>
</dbReference>
<dbReference type="EC" id="3.1.3.89" evidence="2"/>
<gene>
    <name evidence="2" type="primary">yfbR_8</name>
    <name evidence="2" type="ORF">SDC9_131272</name>
</gene>
<organism evidence="2">
    <name type="scientific">bioreactor metagenome</name>
    <dbReference type="NCBI Taxonomy" id="1076179"/>
    <lineage>
        <taxon>unclassified sequences</taxon>
        <taxon>metagenomes</taxon>
        <taxon>ecological metagenomes</taxon>
    </lineage>
</organism>
<dbReference type="Gene3D" id="1.10.3210.10">
    <property type="entry name" value="Hypothetical protein af1432"/>
    <property type="match status" value="1"/>
</dbReference>
<name>A0A645D4R3_9ZZZZ</name>
<evidence type="ECO:0000259" key="1">
    <source>
        <dbReference type="SMART" id="SM00471"/>
    </source>
</evidence>
<dbReference type="EMBL" id="VSSQ01032812">
    <property type="protein sequence ID" value="MPM84201.1"/>
    <property type="molecule type" value="Genomic_DNA"/>
</dbReference>
<dbReference type="AlphaFoldDB" id="A0A645D4R3"/>
<proteinExistence type="predicted"/>
<dbReference type="Pfam" id="PF12917">
    <property type="entry name" value="YfbR-like"/>
    <property type="match status" value="1"/>
</dbReference>
<dbReference type="SMART" id="SM00471">
    <property type="entry name" value="HDc"/>
    <property type="match status" value="1"/>
</dbReference>
<dbReference type="NCBIfam" id="NF003009">
    <property type="entry name" value="PRK03826.1"/>
    <property type="match status" value="1"/>
</dbReference>
<dbReference type="GO" id="GO:0002953">
    <property type="term" value="F:5'-deoxynucleotidase activity"/>
    <property type="evidence" value="ECO:0007669"/>
    <property type="project" value="UniProtKB-EC"/>
</dbReference>
<dbReference type="CDD" id="cd00077">
    <property type="entry name" value="HDc"/>
    <property type="match status" value="1"/>
</dbReference>